<keyword evidence="2" id="KW-1185">Reference proteome</keyword>
<name>A0A521AD48_SACCC</name>
<protein>
    <submittedName>
        <fullName evidence="1">Uncharacterized protein</fullName>
    </submittedName>
</protein>
<proteinExistence type="predicted"/>
<sequence length="70" mass="8100">MQKHLNLTLLLINSIFSCYSQALLRPYLNALIGYSHQRYSMLPHYANRKANEFDYGAYAGVQFRASKSLK</sequence>
<dbReference type="AlphaFoldDB" id="A0A521AD48"/>
<organism evidence="1 2">
    <name type="scientific">Saccharicrinis carchari</name>
    <dbReference type="NCBI Taxonomy" id="1168039"/>
    <lineage>
        <taxon>Bacteria</taxon>
        <taxon>Pseudomonadati</taxon>
        <taxon>Bacteroidota</taxon>
        <taxon>Bacteroidia</taxon>
        <taxon>Marinilabiliales</taxon>
        <taxon>Marinilabiliaceae</taxon>
        <taxon>Saccharicrinis</taxon>
    </lineage>
</organism>
<dbReference type="EMBL" id="FXTB01000001">
    <property type="protein sequence ID" value="SMO32754.1"/>
    <property type="molecule type" value="Genomic_DNA"/>
</dbReference>
<evidence type="ECO:0000313" key="1">
    <source>
        <dbReference type="EMBL" id="SMO32754.1"/>
    </source>
</evidence>
<gene>
    <name evidence="1" type="ORF">SAMN06265379_10149</name>
</gene>
<dbReference type="Proteomes" id="UP000319040">
    <property type="component" value="Unassembled WGS sequence"/>
</dbReference>
<accession>A0A521AD48</accession>
<dbReference type="PROSITE" id="PS51257">
    <property type="entry name" value="PROKAR_LIPOPROTEIN"/>
    <property type="match status" value="1"/>
</dbReference>
<dbReference type="RefSeq" id="WP_142531475.1">
    <property type="nucleotide sequence ID" value="NZ_FXTB01000001.1"/>
</dbReference>
<evidence type="ECO:0000313" key="2">
    <source>
        <dbReference type="Proteomes" id="UP000319040"/>
    </source>
</evidence>
<dbReference type="OrthoDB" id="945117at2"/>
<reference evidence="1 2" key="1">
    <citation type="submission" date="2017-05" db="EMBL/GenBank/DDBJ databases">
        <authorList>
            <person name="Varghese N."/>
            <person name="Submissions S."/>
        </authorList>
    </citation>
    <scope>NUCLEOTIDE SEQUENCE [LARGE SCALE GENOMIC DNA]</scope>
    <source>
        <strain evidence="1 2">DSM 27040</strain>
    </source>
</reference>